<feature type="region of interest" description="Disordered" evidence="1">
    <location>
        <begin position="170"/>
        <end position="197"/>
    </location>
</feature>
<organism evidence="3 4">
    <name type="scientific">Rubroshorea leprosula</name>
    <dbReference type="NCBI Taxonomy" id="152421"/>
    <lineage>
        <taxon>Eukaryota</taxon>
        <taxon>Viridiplantae</taxon>
        <taxon>Streptophyta</taxon>
        <taxon>Embryophyta</taxon>
        <taxon>Tracheophyta</taxon>
        <taxon>Spermatophyta</taxon>
        <taxon>Magnoliopsida</taxon>
        <taxon>eudicotyledons</taxon>
        <taxon>Gunneridae</taxon>
        <taxon>Pentapetalae</taxon>
        <taxon>rosids</taxon>
        <taxon>malvids</taxon>
        <taxon>Malvales</taxon>
        <taxon>Dipterocarpaceae</taxon>
        <taxon>Rubroshorea</taxon>
    </lineage>
</organism>
<dbReference type="PANTHER" id="PTHR46890">
    <property type="entry name" value="NON-LTR RETROLELEMENT REVERSE TRANSCRIPTASE-LIKE PROTEIN-RELATED"/>
    <property type="match status" value="1"/>
</dbReference>
<dbReference type="Pfam" id="PF00078">
    <property type="entry name" value="RVT_1"/>
    <property type="match status" value="1"/>
</dbReference>
<keyword evidence="4" id="KW-1185">Reference proteome</keyword>
<dbReference type="PANTHER" id="PTHR46890:SF48">
    <property type="entry name" value="RNA-DIRECTED DNA POLYMERASE"/>
    <property type="match status" value="1"/>
</dbReference>
<proteinExistence type="predicted"/>
<dbReference type="InterPro" id="IPR052343">
    <property type="entry name" value="Retrotransposon-Effector_Assoc"/>
</dbReference>
<gene>
    <name evidence="3" type="ORF">SLEP1_g43165</name>
</gene>
<name>A0AAV5LD28_9ROSI</name>
<dbReference type="SUPFAM" id="SSF56672">
    <property type="entry name" value="DNA/RNA polymerases"/>
    <property type="match status" value="1"/>
</dbReference>
<dbReference type="AlphaFoldDB" id="A0AAV5LD28"/>
<dbReference type="InterPro" id="IPR000477">
    <property type="entry name" value="RT_dom"/>
</dbReference>
<accession>A0AAV5LD28</accession>
<dbReference type="PROSITE" id="PS50878">
    <property type="entry name" value="RT_POL"/>
    <property type="match status" value="1"/>
</dbReference>
<protein>
    <recommendedName>
        <fullName evidence="2">Reverse transcriptase domain-containing protein</fullName>
    </recommendedName>
</protein>
<dbReference type="InterPro" id="IPR043502">
    <property type="entry name" value="DNA/RNA_pol_sf"/>
</dbReference>
<dbReference type="Proteomes" id="UP001054252">
    <property type="component" value="Unassembled WGS sequence"/>
</dbReference>
<reference evidence="3 4" key="1">
    <citation type="journal article" date="2021" name="Commun. Biol.">
        <title>The genome of Shorea leprosula (Dipterocarpaceae) highlights the ecological relevance of drought in aseasonal tropical rainforests.</title>
        <authorList>
            <person name="Ng K.K.S."/>
            <person name="Kobayashi M.J."/>
            <person name="Fawcett J.A."/>
            <person name="Hatakeyama M."/>
            <person name="Paape T."/>
            <person name="Ng C.H."/>
            <person name="Ang C.C."/>
            <person name="Tnah L.H."/>
            <person name="Lee C.T."/>
            <person name="Nishiyama T."/>
            <person name="Sese J."/>
            <person name="O'Brien M.J."/>
            <person name="Copetti D."/>
            <person name="Mohd Noor M.I."/>
            <person name="Ong R.C."/>
            <person name="Putra M."/>
            <person name="Sireger I.Z."/>
            <person name="Indrioko S."/>
            <person name="Kosugi Y."/>
            <person name="Izuno A."/>
            <person name="Isagi Y."/>
            <person name="Lee S.L."/>
            <person name="Shimizu K.K."/>
        </authorList>
    </citation>
    <scope>NUCLEOTIDE SEQUENCE [LARGE SCALE GENOMIC DNA]</scope>
    <source>
        <strain evidence="3">214</strain>
    </source>
</reference>
<evidence type="ECO:0000313" key="3">
    <source>
        <dbReference type="EMBL" id="GKV34824.1"/>
    </source>
</evidence>
<evidence type="ECO:0000313" key="4">
    <source>
        <dbReference type="Proteomes" id="UP001054252"/>
    </source>
</evidence>
<comment type="caution">
    <text evidence="3">The sequence shown here is derived from an EMBL/GenBank/DDBJ whole genome shotgun (WGS) entry which is preliminary data.</text>
</comment>
<evidence type="ECO:0000259" key="2">
    <source>
        <dbReference type="PROSITE" id="PS50878"/>
    </source>
</evidence>
<dbReference type="EMBL" id="BPVZ01000107">
    <property type="protein sequence ID" value="GKV34824.1"/>
    <property type="molecule type" value="Genomic_DNA"/>
</dbReference>
<feature type="domain" description="Reverse transcriptase" evidence="2">
    <location>
        <begin position="1"/>
        <end position="163"/>
    </location>
</feature>
<evidence type="ECO:0000256" key="1">
    <source>
        <dbReference type="SAM" id="MobiDB-lite"/>
    </source>
</evidence>
<sequence length="197" mass="21969">MSKAFDRVEWPYLEQVMQALGFADGWIKLIMGCVLSVTFEVLLNGREARRVTPTRGLRQGDPLSPYLFILCVEGLTAMLNDAVTRGSLHSIQICRKAPKISHLFFADDSFLFLRATETEAGKLMAILQGYEAASGQVINLQKSSITFSNNVQQRTRSWISQILGMIEVEPSGEEKRTSTRSTGWNGGNLQPRREQGA</sequence>